<name>A0A1S6IV56_9FIRM</name>
<keyword evidence="1" id="KW-0812">Transmembrane</keyword>
<keyword evidence="1" id="KW-1133">Transmembrane helix</keyword>
<dbReference type="AlphaFoldDB" id="A0A1S6IV56"/>
<dbReference type="Proteomes" id="UP000189464">
    <property type="component" value="Chromosome"/>
</dbReference>
<proteinExistence type="predicted"/>
<accession>A0A1S6IV56</accession>
<keyword evidence="1" id="KW-0472">Membrane</keyword>
<sequence length="164" mass="19507">MYKLPKPWYVNEKKFFNRIINKENNFFLNLDKIENQYKVYSRYRLERVKLLLEEQIYNEKETNYSTILISSFLTLITLLITPLITFLLSLPGLAISILSLKIHKDSISAQEVDRYVSKLSDLLPELFKIIFEALGNDIYPWVFLLFLVILILILKYSYKKSVEL</sequence>
<evidence type="ECO:0000256" key="1">
    <source>
        <dbReference type="SAM" id="Phobius"/>
    </source>
</evidence>
<feature type="transmembrane region" description="Helical" evidence="1">
    <location>
        <begin position="138"/>
        <end position="158"/>
    </location>
</feature>
<organism evidence="2 3">
    <name type="scientific">Desulforamulus ferrireducens</name>
    <dbReference type="NCBI Taxonomy" id="1833852"/>
    <lineage>
        <taxon>Bacteria</taxon>
        <taxon>Bacillati</taxon>
        <taxon>Bacillota</taxon>
        <taxon>Clostridia</taxon>
        <taxon>Eubacteriales</taxon>
        <taxon>Peptococcaceae</taxon>
        <taxon>Desulforamulus</taxon>
    </lineage>
</organism>
<dbReference type="EMBL" id="CP019698">
    <property type="protein sequence ID" value="AQS58622.1"/>
    <property type="molecule type" value="Genomic_DNA"/>
</dbReference>
<evidence type="ECO:0000313" key="2">
    <source>
        <dbReference type="EMBL" id="AQS58622.1"/>
    </source>
</evidence>
<dbReference type="KEGG" id="dfg:B0537_05690"/>
<gene>
    <name evidence="2" type="ORF">B0537_05690</name>
</gene>
<reference evidence="2 3" key="1">
    <citation type="journal article" date="2016" name="Int. J. Syst. Evol. Microbiol.">
        <title>Desulfotomaculum ferrireducens sp. nov., a moderately thermophilic sulfate-reducing and dissimilatory Fe(III)-reducing bacterium isolated from compost.</title>
        <authorList>
            <person name="Yang G."/>
            <person name="Guo J."/>
            <person name="Zhuang L."/>
            <person name="Yuan Y."/>
            <person name="Zhou S."/>
        </authorList>
    </citation>
    <scope>NUCLEOTIDE SEQUENCE [LARGE SCALE GENOMIC DNA]</scope>
    <source>
        <strain evidence="2 3">GSS09</strain>
    </source>
</reference>
<protein>
    <submittedName>
        <fullName evidence="2">Uncharacterized protein</fullName>
    </submittedName>
</protein>
<evidence type="ECO:0000313" key="3">
    <source>
        <dbReference type="Proteomes" id="UP000189464"/>
    </source>
</evidence>
<keyword evidence="3" id="KW-1185">Reference proteome</keyword>
<feature type="transmembrane region" description="Helical" evidence="1">
    <location>
        <begin position="67"/>
        <end position="90"/>
    </location>
</feature>